<reference evidence="10 11" key="1">
    <citation type="journal article" date="2018" name="Mol. Plant">
        <title>The genome of Artemisia annua provides insight into the evolution of Asteraceae family and artemisinin biosynthesis.</title>
        <authorList>
            <person name="Shen Q."/>
            <person name="Zhang L."/>
            <person name="Liao Z."/>
            <person name="Wang S."/>
            <person name="Yan T."/>
            <person name="Shi P."/>
            <person name="Liu M."/>
            <person name="Fu X."/>
            <person name="Pan Q."/>
            <person name="Wang Y."/>
            <person name="Lv Z."/>
            <person name="Lu X."/>
            <person name="Zhang F."/>
            <person name="Jiang W."/>
            <person name="Ma Y."/>
            <person name="Chen M."/>
            <person name="Hao X."/>
            <person name="Li L."/>
            <person name="Tang Y."/>
            <person name="Lv G."/>
            <person name="Zhou Y."/>
            <person name="Sun X."/>
            <person name="Brodelius P.E."/>
            <person name="Rose J.K.C."/>
            <person name="Tang K."/>
        </authorList>
    </citation>
    <scope>NUCLEOTIDE SEQUENCE [LARGE SCALE GENOMIC DNA]</scope>
    <source>
        <strain evidence="11">cv. Huhao1</strain>
        <tissue evidence="10">Leaf</tissue>
    </source>
</reference>
<proteinExistence type="inferred from homology"/>
<evidence type="ECO:0000256" key="5">
    <source>
        <dbReference type="ARBA" id="ARBA00023001"/>
    </source>
</evidence>
<dbReference type="InterPro" id="IPR008928">
    <property type="entry name" value="6-hairpin_glycosidase_sf"/>
</dbReference>
<dbReference type="Proteomes" id="UP000245207">
    <property type="component" value="Unassembled WGS sequence"/>
</dbReference>
<dbReference type="InterPro" id="IPR012341">
    <property type="entry name" value="6hp_glycosidase-like_sf"/>
</dbReference>
<dbReference type="Pfam" id="PF00759">
    <property type="entry name" value="Glyco_hydro_9"/>
    <property type="match status" value="1"/>
</dbReference>
<dbReference type="GO" id="GO:0030245">
    <property type="term" value="P:cellulose catabolic process"/>
    <property type="evidence" value="ECO:0007669"/>
    <property type="project" value="UniProtKB-KW"/>
</dbReference>
<comment type="caution">
    <text evidence="10">The sequence shown here is derived from an EMBL/GenBank/DDBJ whole genome shotgun (WGS) entry which is preliminary data.</text>
</comment>
<evidence type="ECO:0000256" key="2">
    <source>
        <dbReference type="ARBA" id="ARBA00007072"/>
    </source>
</evidence>
<dbReference type="Gene3D" id="1.50.10.10">
    <property type="match status" value="1"/>
</dbReference>
<evidence type="ECO:0000256" key="7">
    <source>
        <dbReference type="ARBA" id="ARBA00023295"/>
    </source>
</evidence>
<evidence type="ECO:0000256" key="3">
    <source>
        <dbReference type="ARBA" id="ARBA00012601"/>
    </source>
</evidence>
<dbReference type="PANTHER" id="PTHR22298">
    <property type="entry name" value="ENDO-1,4-BETA-GLUCANASE"/>
    <property type="match status" value="1"/>
</dbReference>
<keyword evidence="4" id="KW-0378">Hydrolase</keyword>
<evidence type="ECO:0000259" key="9">
    <source>
        <dbReference type="Pfam" id="PF00759"/>
    </source>
</evidence>
<protein>
    <recommendedName>
        <fullName evidence="3">cellulase</fullName>
        <ecNumber evidence="3">3.2.1.4</ecNumber>
    </recommendedName>
</protein>
<dbReference type="EC" id="3.2.1.4" evidence="3"/>
<keyword evidence="11" id="KW-1185">Reference proteome</keyword>
<keyword evidence="6" id="KW-0119">Carbohydrate metabolism</keyword>
<accession>A0A2U1MLZ3</accession>
<dbReference type="SUPFAM" id="SSF48208">
    <property type="entry name" value="Six-hairpin glycosidases"/>
    <property type="match status" value="1"/>
</dbReference>
<dbReference type="EMBL" id="PKPP01004913">
    <property type="protein sequence ID" value="PWA62232.1"/>
    <property type="molecule type" value="Genomic_DNA"/>
</dbReference>
<keyword evidence="7" id="KW-0326">Glycosidase</keyword>
<evidence type="ECO:0000256" key="1">
    <source>
        <dbReference type="ARBA" id="ARBA00000966"/>
    </source>
</evidence>
<name>A0A2U1MLZ3_ARTAN</name>
<comment type="catalytic activity">
    <reaction evidence="1">
        <text>Endohydrolysis of (1-&gt;4)-beta-D-glucosidic linkages in cellulose, lichenin and cereal beta-D-glucans.</text>
        <dbReference type="EC" id="3.2.1.4"/>
    </reaction>
</comment>
<dbReference type="OrthoDB" id="10257085at2759"/>
<evidence type="ECO:0000256" key="8">
    <source>
        <dbReference type="ARBA" id="ARBA00023326"/>
    </source>
</evidence>
<organism evidence="10 11">
    <name type="scientific">Artemisia annua</name>
    <name type="common">Sweet wormwood</name>
    <dbReference type="NCBI Taxonomy" id="35608"/>
    <lineage>
        <taxon>Eukaryota</taxon>
        <taxon>Viridiplantae</taxon>
        <taxon>Streptophyta</taxon>
        <taxon>Embryophyta</taxon>
        <taxon>Tracheophyta</taxon>
        <taxon>Spermatophyta</taxon>
        <taxon>Magnoliopsida</taxon>
        <taxon>eudicotyledons</taxon>
        <taxon>Gunneridae</taxon>
        <taxon>Pentapetalae</taxon>
        <taxon>asterids</taxon>
        <taxon>campanulids</taxon>
        <taxon>Asterales</taxon>
        <taxon>Asteraceae</taxon>
        <taxon>Asteroideae</taxon>
        <taxon>Anthemideae</taxon>
        <taxon>Artemisiinae</taxon>
        <taxon>Artemisia</taxon>
    </lineage>
</organism>
<dbReference type="InterPro" id="IPR001701">
    <property type="entry name" value="Glyco_hydro_9"/>
</dbReference>
<dbReference type="STRING" id="35608.A0A2U1MLZ3"/>
<comment type="similarity">
    <text evidence="2">Belongs to the glycosyl hydrolase 9 (cellulase E) family.</text>
</comment>
<evidence type="ECO:0000256" key="4">
    <source>
        <dbReference type="ARBA" id="ARBA00022801"/>
    </source>
</evidence>
<keyword evidence="5" id="KW-0136">Cellulose degradation</keyword>
<gene>
    <name evidence="10" type="ORF">CTI12_AA211710</name>
</gene>
<evidence type="ECO:0000313" key="10">
    <source>
        <dbReference type="EMBL" id="PWA62232.1"/>
    </source>
</evidence>
<evidence type="ECO:0000313" key="11">
    <source>
        <dbReference type="Proteomes" id="UP000245207"/>
    </source>
</evidence>
<feature type="domain" description="Glycoside hydrolase family 9" evidence="9">
    <location>
        <begin position="3"/>
        <end position="82"/>
    </location>
</feature>
<sequence>MDTNLSLCTVHVPKPASDVAGDMAAALAASSIAFRPSDPQYADKLLSAATRVFGYADTYRWDYSYNANIKSGDCPFYCHFAGISGEALNNLTVHGTFAISGSDGALNFWDKDSKQR</sequence>
<dbReference type="GO" id="GO:0008810">
    <property type="term" value="F:cellulase activity"/>
    <property type="evidence" value="ECO:0007669"/>
    <property type="project" value="UniProtKB-EC"/>
</dbReference>
<evidence type="ECO:0000256" key="6">
    <source>
        <dbReference type="ARBA" id="ARBA00023277"/>
    </source>
</evidence>
<dbReference type="AlphaFoldDB" id="A0A2U1MLZ3"/>
<keyword evidence="8" id="KW-0624">Polysaccharide degradation</keyword>